<evidence type="ECO:0000313" key="1">
    <source>
        <dbReference type="EMBL" id="GIY11918.1"/>
    </source>
</evidence>
<dbReference type="EMBL" id="BPLR01006723">
    <property type="protein sequence ID" value="GIY11918.1"/>
    <property type="molecule type" value="Genomic_DNA"/>
</dbReference>
<protein>
    <submittedName>
        <fullName evidence="1">Uncharacterized protein</fullName>
    </submittedName>
</protein>
<evidence type="ECO:0000313" key="2">
    <source>
        <dbReference type="Proteomes" id="UP001054945"/>
    </source>
</evidence>
<accession>A0AAV4QPE1</accession>
<proteinExistence type="predicted"/>
<dbReference type="Proteomes" id="UP001054945">
    <property type="component" value="Unassembled WGS sequence"/>
</dbReference>
<gene>
    <name evidence="1" type="ORF">CEXT_341791</name>
</gene>
<keyword evidence="2" id="KW-1185">Reference proteome</keyword>
<reference evidence="1 2" key="1">
    <citation type="submission" date="2021-06" db="EMBL/GenBank/DDBJ databases">
        <title>Caerostris extrusa draft genome.</title>
        <authorList>
            <person name="Kono N."/>
            <person name="Arakawa K."/>
        </authorList>
    </citation>
    <scope>NUCLEOTIDE SEQUENCE [LARGE SCALE GENOMIC DNA]</scope>
</reference>
<name>A0AAV4QPE1_CAEEX</name>
<dbReference type="AlphaFoldDB" id="A0AAV4QPE1"/>
<comment type="caution">
    <text evidence="1">The sequence shown here is derived from an EMBL/GenBank/DDBJ whole genome shotgun (WGS) entry which is preliminary data.</text>
</comment>
<sequence length="70" mass="8009">MLIEIEKVKSTRDAGRTLPLTRFTCPDIFQKKIGTLSISPLQPMQMKSILNMDRETCYYAKSINRFPGAD</sequence>
<organism evidence="1 2">
    <name type="scientific">Caerostris extrusa</name>
    <name type="common">Bark spider</name>
    <name type="synonym">Caerostris bankana</name>
    <dbReference type="NCBI Taxonomy" id="172846"/>
    <lineage>
        <taxon>Eukaryota</taxon>
        <taxon>Metazoa</taxon>
        <taxon>Ecdysozoa</taxon>
        <taxon>Arthropoda</taxon>
        <taxon>Chelicerata</taxon>
        <taxon>Arachnida</taxon>
        <taxon>Araneae</taxon>
        <taxon>Araneomorphae</taxon>
        <taxon>Entelegynae</taxon>
        <taxon>Araneoidea</taxon>
        <taxon>Araneidae</taxon>
        <taxon>Caerostris</taxon>
    </lineage>
</organism>